<evidence type="ECO:0000259" key="8">
    <source>
        <dbReference type="Pfam" id="PF00394"/>
    </source>
</evidence>
<dbReference type="InterPro" id="IPR001117">
    <property type="entry name" value="Cu-oxidase_2nd"/>
</dbReference>
<dbReference type="InterPro" id="IPR011707">
    <property type="entry name" value="Cu-oxidase-like_N"/>
</dbReference>
<keyword evidence="4" id="KW-0186">Copper</keyword>
<keyword evidence="7" id="KW-0732">Signal</keyword>
<reference evidence="11 12" key="1">
    <citation type="journal article" date="2020" name="ISME J.">
        <title>Uncovering the hidden diversity of litter-decomposition mechanisms in mushroom-forming fungi.</title>
        <authorList>
            <person name="Floudas D."/>
            <person name="Bentzer J."/>
            <person name="Ahren D."/>
            <person name="Johansson T."/>
            <person name="Persson P."/>
            <person name="Tunlid A."/>
        </authorList>
    </citation>
    <scope>NUCLEOTIDE SEQUENCE [LARGE SCALE GENOMIC DNA]</scope>
    <source>
        <strain evidence="11 12">CBS 661.87</strain>
    </source>
</reference>
<evidence type="ECO:0000259" key="10">
    <source>
        <dbReference type="Pfam" id="PF07732"/>
    </source>
</evidence>
<evidence type="ECO:0000313" key="12">
    <source>
        <dbReference type="Proteomes" id="UP000565441"/>
    </source>
</evidence>
<dbReference type="Proteomes" id="UP000565441">
    <property type="component" value="Unassembled WGS sequence"/>
</dbReference>
<keyword evidence="2" id="KW-0479">Metal-binding</keyword>
<protein>
    <recommendedName>
        <fullName evidence="13">Laccase</fullName>
    </recommendedName>
</protein>
<evidence type="ECO:0000256" key="5">
    <source>
        <dbReference type="ARBA" id="ARBA00023157"/>
    </source>
</evidence>
<evidence type="ECO:0000256" key="1">
    <source>
        <dbReference type="ARBA" id="ARBA00010609"/>
    </source>
</evidence>
<gene>
    <name evidence="11" type="ORF">D9615_009594</name>
</gene>
<dbReference type="PANTHER" id="PTHR11709">
    <property type="entry name" value="MULTI-COPPER OXIDASE"/>
    <property type="match status" value="1"/>
</dbReference>
<name>A0A8H5GV35_9AGAR</name>
<dbReference type="GO" id="GO:0005507">
    <property type="term" value="F:copper ion binding"/>
    <property type="evidence" value="ECO:0007669"/>
    <property type="project" value="InterPro"/>
</dbReference>
<dbReference type="Pfam" id="PF07731">
    <property type="entry name" value="Cu-oxidase_2"/>
    <property type="match status" value="1"/>
</dbReference>
<evidence type="ECO:0000259" key="9">
    <source>
        <dbReference type="Pfam" id="PF07731"/>
    </source>
</evidence>
<dbReference type="FunFam" id="2.60.40.420:FF:000045">
    <property type="entry name" value="Laccase 2"/>
    <property type="match status" value="1"/>
</dbReference>
<dbReference type="PROSITE" id="PS00080">
    <property type="entry name" value="MULTICOPPER_OXIDASE2"/>
    <property type="match status" value="1"/>
</dbReference>
<evidence type="ECO:0000256" key="2">
    <source>
        <dbReference type="ARBA" id="ARBA00022723"/>
    </source>
</evidence>
<comment type="similarity">
    <text evidence="1">Belongs to the multicopper oxidase family.</text>
</comment>
<keyword evidence="12" id="KW-1185">Reference proteome</keyword>
<evidence type="ECO:0000256" key="3">
    <source>
        <dbReference type="ARBA" id="ARBA00023002"/>
    </source>
</evidence>
<dbReference type="SUPFAM" id="SSF49503">
    <property type="entry name" value="Cupredoxins"/>
    <property type="match status" value="3"/>
</dbReference>
<dbReference type="InterPro" id="IPR008972">
    <property type="entry name" value="Cupredoxin"/>
</dbReference>
<dbReference type="PANTHER" id="PTHR11709:SF511">
    <property type="entry name" value="LACCASE"/>
    <property type="match status" value="1"/>
</dbReference>
<dbReference type="CDD" id="cd13903">
    <property type="entry name" value="CuRO_3_Tv-LCC_like"/>
    <property type="match status" value="1"/>
</dbReference>
<dbReference type="Pfam" id="PF00394">
    <property type="entry name" value="Cu-oxidase"/>
    <property type="match status" value="1"/>
</dbReference>
<comment type="caution">
    <text evidence="11">The sequence shown here is derived from an EMBL/GenBank/DDBJ whole genome shotgun (WGS) entry which is preliminary data.</text>
</comment>
<keyword evidence="6" id="KW-0325">Glycoprotein</keyword>
<accession>A0A8H5GV35</accession>
<evidence type="ECO:0000256" key="7">
    <source>
        <dbReference type="SAM" id="SignalP"/>
    </source>
</evidence>
<organism evidence="11 12">
    <name type="scientific">Tricholomella constricta</name>
    <dbReference type="NCBI Taxonomy" id="117010"/>
    <lineage>
        <taxon>Eukaryota</taxon>
        <taxon>Fungi</taxon>
        <taxon>Dikarya</taxon>
        <taxon>Basidiomycota</taxon>
        <taxon>Agaricomycotina</taxon>
        <taxon>Agaricomycetes</taxon>
        <taxon>Agaricomycetidae</taxon>
        <taxon>Agaricales</taxon>
        <taxon>Tricholomatineae</taxon>
        <taxon>Lyophyllaceae</taxon>
        <taxon>Tricholomella</taxon>
    </lineage>
</organism>
<evidence type="ECO:0000256" key="4">
    <source>
        <dbReference type="ARBA" id="ARBA00023008"/>
    </source>
</evidence>
<feature type="signal peptide" evidence="7">
    <location>
        <begin position="1"/>
        <end position="19"/>
    </location>
</feature>
<feature type="chain" id="PRO_5033993062" description="Laccase" evidence="7">
    <location>
        <begin position="20"/>
        <end position="543"/>
    </location>
</feature>
<dbReference type="PROSITE" id="PS00079">
    <property type="entry name" value="MULTICOPPER_OXIDASE1"/>
    <property type="match status" value="2"/>
</dbReference>
<evidence type="ECO:0000256" key="6">
    <source>
        <dbReference type="ARBA" id="ARBA00023180"/>
    </source>
</evidence>
<dbReference type="InterPro" id="IPR002355">
    <property type="entry name" value="Cu_oxidase_Cu_BS"/>
</dbReference>
<feature type="domain" description="Plastocyanin-like" evidence="10">
    <location>
        <begin position="64"/>
        <end position="171"/>
    </location>
</feature>
<dbReference type="InterPro" id="IPR033138">
    <property type="entry name" value="Cu_oxidase_CS"/>
</dbReference>
<feature type="domain" description="Plastocyanin-like" evidence="8">
    <location>
        <begin position="183"/>
        <end position="335"/>
    </location>
</feature>
<dbReference type="EMBL" id="JAACJP010000046">
    <property type="protein sequence ID" value="KAF5371470.1"/>
    <property type="molecule type" value="Genomic_DNA"/>
</dbReference>
<feature type="domain" description="Plastocyanin-like" evidence="9">
    <location>
        <begin position="394"/>
        <end position="516"/>
    </location>
</feature>
<proteinExistence type="inferred from homology"/>
<dbReference type="Gene3D" id="2.60.40.420">
    <property type="entry name" value="Cupredoxins - blue copper proteins"/>
    <property type="match status" value="3"/>
</dbReference>
<keyword evidence="3" id="KW-0560">Oxidoreductase</keyword>
<dbReference type="GO" id="GO:0016491">
    <property type="term" value="F:oxidoreductase activity"/>
    <property type="evidence" value="ECO:0007669"/>
    <property type="project" value="UniProtKB-KW"/>
</dbReference>
<dbReference type="AlphaFoldDB" id="A0A8H5GV35"/>
<evidence type="ECO:0000313" key="11">
    <source>
        <dbReference type="EMBL" id="KAF5371470.1"/>
    </source>
</evidence>
<dbReference type="Pfam" id="PF07732">
    <property type="entry name" value="Cu-oxidase_3"/>
    <property type="match status" value="1"/>
</dbReference>
<dbReference type="OrthoDB" id="2121828at2759"/>
<dbReference type="InterPro" id="IPR011706">
    <property type="entry name" value="Cu-oxidase_C"/>
</dbReference>
<dbReference type="InterPro" id="IPR045087">
    <property type="entry name" value="Cu-oxidase_fam"/>
</dbReference>
<keyword evidence="5" id="KW-1015">Disulfide bond</keyword>
<sequence>MHFFLASTAVSALLSPALGLAIESNVKSVTLDIVNKDLAPDGFLRSKISPFMSSFATYPVLVGTIVANGTYPGPPIFATKGQTLRVTVNNKLTDPTMRRSTSMDFDGVFVSSADAFDEGTPFVTACPIAPGGSYTYTLPLGSQTGTFWYHSQLSVQYVDGLRGPLIIYDPKDPLRHFYDVDDESTIIQVGDWWQNSTLPLLAGYEATGIVPVSDSGTVNGAGRFQGGPAVPFSVTHVVSGKRYRLRIINQSARNVFTMSIDKHSLTVIEADGVATQPHTVDVLEMLAGQRYSVVLTANQPVANYWINAPFVGGLPSRNLHQNATLSRAILRYRGAPDAEPTTPMTLGPADGVSLLEADLRPLFNIAPPEPDVNITLDLVVTAGKAIWNVNGISYLPPKVPTLSKVLAGATTAASFNETENTFILPADKTIQIIFPPTDDDDAHPFHLHGNNFWVIKSMTSNVTNTVNPIRRDVAGVGGSGTTIRFRTDNFGPWMFHCHIFWHLQAGLATVMLSDPADLGRIVRPTEQWKELCPTYDALPAELQ</sequence>
<evidence type="ECO:0008006" key="13">
    <source>
        <dbReference type="Google" id="ProtNLM"/>
    </source>
</evidence>